<reference evidence="10" key="1">
    <citation type="submission" date="2020-11" db="EMBL/GenBank/DDBJ databases">
        <authorList>
            <consortium name="DOE Joint Genome Institute"/>
            <person name="Ahrendt S."/>
            <person name="Riley R."/>
            <person name="Andreopoulos W."/>
            <person name="Labutti K."/>
            <person name="Pangilinan J."/>
            <person name="Ruiz-Duenas F.J."/>
            <person name="Barrasa J.M."/>
            <person name="Sanchez-Garcia M."/>
            <person name="Camarero S."/>
            <person name="Miyauchi S."/>
            <person name="Serrano A."/>
            <person name="Linde D."/>
            <person name="Babiker R."/>
            <person name="Drula E."/>
            <person name="Ayuso-Fernandez I."/>
            <person name="Pacheco R."/>
            <person name="Padilla G."/>
            <person name="Ferreira P."/>
            <person name="Barriuso J."/>
            <person name="Kellner H."/>
            <person name="Castanera R."/>
            <person name="Alfaro M."/>
            <person name="Ramirez L."/>
            <person name="Pisabarro A.G."/>
            <person name="Kuo A."/>
            <person name="Tritt A."/>
            <person name="Lipzen A."/>
            <person name="He G."/>
            <person name="Yan M."/>
            <person name="Ng V."/>
            <person name="Cullen D."/>
            <person name="Martin F."/>
            <person name="Rosso M.-N."/>
            <person name="Henrissat B."/>
            <person name="Hibbett D."/>
            <person name="Martinez A.T."/>
            <person name="Grigoriev I.V."/>
        </authorList>
    </citation>
    <scope>NUCLEOTIDE SEQUENCE</scope>
    <source>
        <strain evidence="10">CBS 506.95</strain>
    </source>
</reference>
<evidence type="ECO:0000259" key="8">
    <source>
        <dbReference type="PROSITE" id="PS50020"/>
    </source>
</evidence>
<dbReference type="GO" id="GO:0045292">
    <property type="term" value="P:mRNA cis splicing, via spliceosome"/>
    <property type="evidence" value="ECO:0007669"/>
    <property type="project" value="InterPro"/>
</dbReference>
<dbReference type="InterPro" id="IPR036020">
    <property type="entry name" value="WW_dom_sf"/>
</dbReference>
<evidence type="ECO:0000256" key="6">
    <source>
        <dbReference type="SAM" id="Coils"/>
    </source>
</evidence>
<dbReference type="InterPro" id="IPR001202">
    <property type="entry name" value="WW_dom"/>
</dbReference>
<organism evidence="10 11">
    <name type="scientific">Crepidotus variabilis</name>
    <dbReference type="NCBI Taxonomy" id="179855"/>
    <lineage>
        <taxon>Eukaryota</taxon>
        <taxon>Fungi</taxon>
        <taxon>Dikarya</taxon>
        <taxon>Basidiomycota</taxon>
        <taxon>Agaricomycotina</taxon>
        <taxon>Agaricomycetes</taxon>
        <taxon>Agaricomycetidae</taxon>
        <taxon>Agaricales</taxon>
        <taxon>Agaricineae</taxon>
        <taxon>Crepidotaceae</taxon>
        <taxon>Crepidotus</taxon>
    </lineage>
</organism>
<proteinExistence type="predicted"/>
<dbReference type="SUPFAM" id="SSF81698">
    <property type="entry name" value="FF domain"/>
    <property type="match status" value="5"/>
</dbReference>
<keyword evidence="5" id="KW-0539">Nucleus</keyword>
<dbReference type="Pfam" id="PF00397">
    <property type="entry name" value="WW"/>
    <property type="match status" value="1"/>
</dbReference>
<feature type="compositionally biased region" description="Basic and acidic residues" evidence="7">
    <location>
        <begin position="681"/>
        <end position="797"/>
    </location>
</feature>
<evidence type="ECO:0000259" key="9">
    <source>
        <dbReference type="PROSITE" id="PS51676"/>
    </source>
</evidence>
<gene>
    <name evidence="10" type="ORF">CPB83DRAFT_848567</name>
</gene>
<evidence type="ECO:0000313" key="10">
    <source>
        <dbReference type="EMBL" id="KAF9531691.1"/>
    </source>
</evidence>
<dbReference type="InterPro" id="IPR039726">
    <property type="entry name" value="Prp40-like"/>
</dbReference>
<evidence type="ECO:0000256" key="3">
    <source>
        <dbReference type="ARBA" id="ARBA00022737"/>
    </source>
</evidence>
<feature type="region of interest" description="Disordered" evidence="7">
    <location>
        <begin position="95"/>
        <end position="129"/>
    </location>
</feature>
<dbReference type="PROSITE" id="PS50020">
    <property type="entry name" value="WW_DOMAIN_2"/>
    <property type="match status" value="2"/>
</dbReference>
<dbReference type="SUPFAM" id="SSF51045">
    <property type="entry name" value="WW domain"/>
    <property type="match status" value="2"/>
</dbReference>
<evidence type="ECO:0000256" key="4">
    <source>
        <dbReference type="ARBA" id="ARBA00023187"/>
    </source>
</evidence>
<dbReference type="EMBL" id="MU157834">
    <property type="protein sequence ID" value="KAF9531691.1"/>
    <property type="molecule type" value="Genomic_DNA"/>
</dbReference>
<dbReference type="GO" id="GO:0071004">
    <property type="term" value="C:U2-type prespliceosome"/>
    <property type="evidence" value="ECO:0007669"/>
    <property type="project" value="TreeGrafter"/>
</dbReference>
<keyword evidence="3" id="KW-0677">Repeat</keyword>
<dbReference type="GO" id="GO:0005685">
    <property type="term" value="C:U1 snRNP"/>
    <property type="evidence" value="ECO:0007669"/>
    <property type="project" value="TreeGrafter"/>
</dbReference>
<keyword evidence="4" id="KW-0508">mRNA splicing</keyword>
<evidence type="ECO:0000256" key="1">
    <source>
        <dbReference type="ARBA" id="ARBA00004123"/>
    </source>
</evidence>
<dbReference type="PANTHER" id="PTHR11864:SF0">
    <property type="entry name" value="PRP40 PRE-MRNA PROCESSING FACTOR 40 HOMOLOG A (YEAST)"/>
    <property type="match status" value="1"/>
</dbReference>
<feature type="domain" description="WW" evidence="8">
    <location>
        <begin position="1"/>
        <end position="29"/>
    </location>
</feature>
<feature type="region of interest" description="Disordered" evidence="7">
    <location>
        <begin position="597"/>
        <end position="804"/>
    </location>
</feature>
<keyword evidence="2" id="KW-0507">mRNA processing</keyword>
<keyword evidence="6" id="KW-0175">Coiled coil</keyword>
<comment type="subcellular location">
    <subcellularLocation>
        <location evidence="1">Nucleus</location>
    </subcellularLocation>
</comment>
<dbReference type="InterPro" id="IPR002713">
    <property type="entry name" value="FF_domain"/>
</dbReference>
<dbReference type="AlphaFoldDB" id="A0A9P6JSV1"/>
<comment type="caution">
    <text evidence="10">The sequence shown here is derived from an EMBL/GenBank/DDBJ whole genome shotgun (WGS) entry which is preliminary data.</text>
</comment>
<feature type="domain" description="WW" evidence="8">
    <location>
        <begin position="43"/>
        <end position="69"/>
    </location>
</feature>
<dbReference type="FunFam" id="1.10.10.440:FF:000013">
    <property type="entry name" value="pre-mRNA-processing protein 40A isoform X1"/>
    <property type="match status" value="1"/>
</dbReference>
<feature type="domain" description="FF" evidence="9">
    <location>
        <begin position="382"/>
        <end position="443"/>
    </location>
</feature>
<dbReference type="PROSITE" id="PS51676">
    <property type="entry name" value="FF"/>
    <property type="match status" value="1"/>
</dbReference>
<evidence type="ECO:0000256" key="5">
    <source>
        <dbReference type="ARBA" id="ARBA00023242"/>
    </source>
</evidence>
<feature type="compositionally biased region" description="Gly residues" evidence="7">
    <location>
        <begin position="103"/>
        <end position="112"/>
    </location>
</feature>
<dbReference type="CDD" id="cd00201">
    <property type="entry name" value="WW"/>
    <property type="match status" value="2"/>
</dbReference>
<dbReference type="Proteomes" id="UP000807306">
    <property type="component" value="Unassembled WGS sequence"/>
</dbReference>
<sequence>MWTEHRNPEGRTYWFNTGTKQSVWEKPDDLKTPFERALNQTKWKEYFSGGRKYYYNTDTKESKWDMPDELLLLLEKVGQDGPAPPNGAPKAITAPGFTPVGGATQGGSGPMGGADPSSSSQISQANGITAVGPHTGGVAALPLAASTVLPARPNLPDDPLIPHNGFQTLEEGEKAFTHLLRKAGVDGNWTWDQTMRAIITDPLYKALNTLAEKKACWEKYTTSLKQKEQEEREARLSKLRPAIRNMLKGNPNVFHYSTFRTADKLFSQHPIWQQAKIESERKLIFEEYISELKEREVSETRASRTRAISKVVNLFKDLNVDVVTRWRDAHERLVKSEEWESDAELRKLPSLDILLAFEDYSRVREREYEEQMRRAQVEKIRKERKAREGFKALLRELIQDGKIKARTKWKNVYPLVQDDERYHDMLGNPGSNPLELFWDVVDGFDQQLEQKIVVVEEAIKEHNTKLVQAQEKSEDDDKMEIAGNIFSVVPETTWDQFLAVLDLKSPTLKALTDEELKLVFDTMHTAALKKQADEKRRAERKQRHLQDDLRYAMKKLPIDISMKYEDVVSIIEGLPEYKALEDEEGRRAAFAKFVKRQKEKMRETGSEDGGSTTSRKRKEPPRDHRDEERDRDRERERDRDRDRGEKRDKDSHRDRDRERDKDRERSGKDYERSSRSSRHHRYDDYDERRSSRDYDKDKERDREYRSSKYHRDGDREERKRDKEGKEKGDREKDKDRKDSRDWDDAKRPSERERSGSIGKDKRDREDRAERVDNKRARYDRDDEPMDVDKKQGSTREETPEEGEI</sequence>
<evidence type="ECO:0000256" key="7">
    <source>
        <dbReference type="SAM" id="MobiDB-lite"/>
    </source>
</evidence>
<feature type="compositionally biased region" description="Polar residues" evidence="7">
    <location>
        <begin position="116"/>
        <end position="127"/>
    </location>
</feature>
<dbReference type="Gene3D" id="1.10.10.440">
    <property type="entry name" value="FF domain"/>
    <property type="match status" value="4"/>
</dbReference>
<keyword evidence="11" id="KW-1185">Reference proteome</keyword>
<dbReference type="SMART" id="SM00456">
    <property type="entry name" value="WW"/>
    <property type="match status" value="2"/>
</dbReference>
<feature type="compositionally biased region" description="Basic and acidic residues" evidence="7">
    <location>
        <begin position="620"/>
        <end position="674"/>
    </location>
</feature>
<feature type="coiled-coil region" evidence="6">
    <location>
        <begin position="445"/>
        <end position="472"/>
    </location>
</feature>
<dbReference type="GO" id="GO:0003723">
    <property type="term" value="F:RNA binding"/>
    <property type="evidence" value="ECO:0007669"/>
    <property type="project" value="TreeGrafter"/>
</dbReference>
<dbReference type="SMART" id="SM00441">
    <property type="entry name" value="FF"/>
    <property type="match status" value="5"/>
</dbReference>
<dbReference type="Gene3D" id="2.20.70.10">
    <property type="match status" value="2"/>
</dbReference>
<dbReference type="OrthoDB" id="187617at2759"/>
<dbReference type="PANTHER" id="PTHR11864">
    <property type="entry name" value="PRE-MRNA-PROCESSING PROTEIN PRP40"/>
    <property type="match status" value="1"/>
</dbReference>
<dbReference type="InterPro" id="IPR036517">
    <property type="entry name" value="FF_domain_sf"/>
</dbReference>
<evidence type="ECO:0000313" key="11">
    <source>
        <dbReference type="Proteomes" id="UP000807306"/>
    </source>
</evidence>
<dbReference type="Pfam" id="PF01846">
    <property type="entry name" value="FF"/>
    <property type="match status" value="2"/>
</dbReference>
<protein>
    <submittedName>
        <fullName evidence="10">Uncharacterized protein</fullName>
    </submittedName>
</protein>
<name>A0A9P6JSV1_9AGAR</name>
<accession>A0A9P6JSV1</accession>
<evidence type="ECO:0000256" key="2">
    <source>
        <dbReference type="ARBA" id="ARBA00022664"/>
    </source>
</evidence>